<accession>I3YG31</accession>
<organism evidence="1 2">
    <name type="scientific">Thiocystis violascens (strain ATCC 17096 / DSM 198 / 6111)</name>
    <name type="common">Chromatium violascens</name>
    <dbReference type="NCBI Taxonomy" id="765911"/>
    <lineage>
        <taxon>Bacteria</taxon>
        <taxon>Pseudomonadati</taxon>
        <taxon>Pseudomonadota</taxon>
        <taxon>Gammaproteobacteria</taxon>
        <taxon>Chromatiales</taxon>
        <taxon>Chromatiaceae</taxon>
        <taxon>Thiocystis</taxon>
    </lineage>
</organism>
<evidence type="ECO:0000313" key="1">
    <source>
        <dbReference type="EMBL" id="AFL75949.1"/>
    </source>
</evidence>
<dbReference type="OrthoDB" id="7305398at2"/>
<reference evidence="1 2" key="1">
    <citation type="submission" date="2012-06" db="EMBL/GenBank/DDBJ databases">
        <title>Complete sequence of Thiocystis violascens DSM 198.</title>
        <authorList>
            <consortium name="US DOE Joint Genome Institute"/>
            <person name="Lucas S."/>
            <person name="Han J."/>
            <person name="Lapidus A."/>
            <person name="Cheng J.-F."/>
            <person name="Goodwin L."/>
            <person name="Pitluck S."/>
            <person name="Peters L."/>
            <person name="Ovchinnikova G."/>
            <person name="Teshima H."/>
            <person name="Detter J.C."/>
            <person name="Han C."/>
            <person name="Tapia R."/>
            <person name="Land M."/>
            <person name="Hauser L."/>
            <person name="Kyrpides N."/>
            <person name="Ivanova N."/>
            <person name="Pagani I."/>
            <person name="Vogl K."/>
            <person name="Liu Z."/>
            <person name="Frigaard N.-U."/>
            <person name="Bryant D."/>
            <person name="Woyke T."/>
        </authorList>
    </citation>
    <scope>NUCLEOTIDE SEQUENCE [LARGE SCALE GENOMIC DNA]</scope>
    <source>
        <strain evidence="2">ATCC 17096 / DSM 198 / 6111</strain>
    </source>
</reference>
<name>I3YG31_THIV6</name>
<sequence length="192" mass="20629">MRSEELAALADDLTPVDLGPIHNRARDEVMRKGTETGKEHGVAVLADGTAVSFGGEFENRLDVPAFDGVPGSVTIHHNHPSGDSLSRADLRLLLERGEIGRVDAHGHQGGWSSCERVGGPQSEMASLTTIYDVASRANRLTDEAQRRGKIPADATKAGLWQVVMALILESEGVIRYALNSESIKNLGRAILK</sequence>
<gene>
    <name evidence="1" type="ordered locus">Thivi_4129</name>
</gene>
<protein>
    <submittedName>
        <fullName evidence="1">Uncharacterized protein</fullName>
    </submittedName>
</protein>
<keyword evidence="2" id="KW-1185">Reference proteome</keyword>
<dbReference type="RefSeq" id="WP_014780334.1">
    <property type="nucleotide sequence ID" value="NC_018012.1"/>
</dbReference>
<dbReference type="STRING" id="765911.Thivi_4129"/>
<dbReference type="AlphaFoldDB" id="I3YG31"/>
<dbReference type="KEGG" id="tvi:Thivi_4129"/>
<proteinExistence type="predicted"/>
<dbReference type="HOGENOM" id="CLU_1414605_0_0_6"/>
<dbReference type="Proteomes" id="UP000006062">
    <property type="component" value="Chromosome"/>
</dbReference>
<evidence type="ECO:0000313" key="2">
    <source>
        <dbReference type="Proteomes" id="UP000006062"/>
    </source>
</evidence>
<dbReference type="EMBL" id="CP003154">
    <property type="protein sequence ID" value="AFL75949.1"/>
    <property type="molecule type" value="Genomic_DNA"/>
</dbReference>
<dbReference type="PROSITE" id="PS01302">
    <property type="entry name" value="UPF0758"/>
    <property type="match status" value="1"/>
</dbReference>
<dbReference type="InterPro" id="IPR020891">
    <property type="entry name" value="UPF0758_CS"/>
</dbReference>